<reference evidence="2" key="2">
    <citation type="submission" date="2018-06" db="EMBL/GenBank/DDBJ databases">
        <title>Complete genome sequence of Actinobacillus pleuropneumoniae serotype 1 strain S4074 obtained by Oxford Nanopore and Illumina sequencing technologies.</title>
        <authorList>
            <person name="Dona V."/>
            <person name="Perreten V."/>
        </authorList>
    </citation>
    <scope>NUCLEOTIDE SEQUENCE [LARGE SCALE GENOMIC DNA]</scope>
    <source>
        <strain evidence="2">S4074</strain>
    </source>
</reference>
<reference evidence="1 2" key="1">
    <citation type="journal article" date="2018" name="Int J Genomics">
        <title>Comparative Genomics of the First and Complete Genome of "Actinobacillus porcitonsillarum" Supports the Novel Species Hypothesis.</title>
        <authorList>
            <person name="Dona V."/>
            <person name="Perreten V."/>
        </authorList>
    </citation>
    <scope>NUCLEOTIDE SEQUENCE [LARGE SCALE GENOMIC DNA]</scope>
    <source>
        <strain evidence="1 2">S4074</strain>
    </source>
</reference>
<name>A0ABM6X3T1_ACTPL</name>
<organism evidence="1 2">
    <name type="scientific">Actinobacillus pleuropneumoniae</name>
    <name type="common">Haemophilus pleuropneumoniae</name>
    <dbReference type="NCBI Taxonomy" id="715"/>
    <lineage>
        <taxon>Bacteria</taxon>
        <taxon>Pseudomonadati</taxon>
        <taxon>Pseudomonadota</taxon>
        <taxon>Gammaproteobacteria</taxon>
        <taxon>Pasteurellales</taxon>
        <taxon>Pasteurellaceae</taxon>
        <taxon>Actinobacillus</taxon>
    </lineage>
</organism>
<proteinExistence type="predicted"/>
<sequence>MVCSLQTYKQQAVKFSEKFTKKRINPTSCYALFSERNKKVKDPISIGSYRYNYFVGAFIKRKNSLSDLSNIILL</sequence>
<gene>
    <name evidence="1" type="ORF">DRF63_05895</name>
</gene>
<dbReference type="Proteomes" id="UP000251823">
    <property type="component" value="Chromosome"/>
</dbReference>
<dbReference type="EMBL" id="CP030753">
    <property type="protein sequence ID" value="AXA21582.1"/>
    <property type="molecule type" value="Genomic_DNA"/>
</dbReference>
<keyword evidence="2" id="KW-1185">Reference proteome</keyword>
<accession>A0ABM6X3T1</accession>
<protein>
    <submittedName>
        <fullName evidence="1">Uncharacterized protein</fullName>
    </submittedName>
</protein>
<evidence type="ECO:0000313" key="1">
    <source>
        <dbReference type="EMBL" id="AXA21582.1"/>
    </source>
</evidence>
<evidence type="ECO:0000313" key="2">
    <source>
        <dbReference type="Proteomes" id="UP000251823"/>
    </source>
</evidence>